<name>A0A379IWA7_ECTME</name>
<dbReference type="RefSeq" id="WP_115291797.1">
    <property type="nucleotide sequence ID" value="NZ_UGUU01000001.1"/>
</dbReference>
<dbReference type="EMBL" id="UGUU01000001">
    <property type="protein sequence ID" value="SUD40577.1"/>
    <property type="molecule type" value="Genomic_DNA"/>
</dbReference>
<dbReference type="OrthoDB" id="9802987at2"/>
<keyword evidence="2" id="KW-0808">Transferase</keyword>
<evidence type="ECO:0000313" key="3">
    <source>
        <dbReference type="Proteomes" id="UP000254260"/>
    </source>
</evidence>
<accession>A0A379IWA7</accession>
<dbReference type="InterPro" id="IPR007345">
    <property type="entry name" value="Polysacch_pyruvyl_Trfase"/>
</dbReference>
<evidence type="ECO:0000259" key="1">
    <source>
        <dbReference type="Pfam" id="PF04230"/>
    </source>
</evidence>
<dbReference type="Pfam" id="PF04230">
    <property type="entry name" value="PS_pyruv_trans"/>
    <property type="match status" value="1"/>
</dbReference>
<dbReference type="AlphaFoldDB" id="A0A379IWA7"/>
<proteinExistence type="predicted"/>
<reference evidence="2 3" key="1">
    <citation type="submission" date="2018-06" db="EMBL/GenBank/DDBJ databases">
        <authorList>
            <consortium name="Pathogen Informatics"/>
            <person name="Doyle S."/>
        </authorList>
    </citation>
    <scope>NUCLEOTIDE SEQUENCE [LARGE SCALE GENOMIC DNA]</scope>
    <source>
        <strain evidence="2 3">NCTC10899</strain>
    </source>
</reference>
<evidence type="ECO:0000313" key="2">
    <source>
        <dbReference type="EMBL" id="SUD40577.1"/>
    </source>
</evidence>
<feature type="domain" description="Polysaccharide pyruvyl transferase" evidence="1">
    <location>
        <begin position="25"/>
        <end position="278"/>
    </location>
</feature>
<protein>
    <submittedName>
        <fullName evidence="2">Polysaccharide pyruvyl transferase</fullName>
    </submittedName>
</protein>
<sequence length="360" mass="41223">MPSDEKEKERLDILLTTYPEHGSRNVGDRLITDSALKLIRRRIPDYNPVMIFREEALERFDKRKVRSILAPGFSINDASYPKLFKLYENLDGVSKLFHPIGCSFQHLVPRKDTYNEYVYSDETLNFLRDVAAGTGPLPCRDQLIVDMLRKHHVPAFYCGDLALYDESVIGSEFSPPEKIRSIAFTVQHKPKFIPQSFEILRLIKAEFPEAELYVVHHSQVNKNSQQVSDYAKSIGYSERDLSGEVSNLDLYNNVDLHIGYRLHGHISFLRRRKPSFLLIEDSRSFGIARTGCLDVGTFCAMDESGVQVCPNVPRQLIDYVGSQVEAGFSEYQQVFNFIDKSFKYVAKPYFDALPSRLTTG</sequence>
<organism evidence="2 3">
    <name type="scientific">Ectopseudomonas mendocina</name>
    <name type="common">Pseudomonas mendocina</name>
    <dbReference type="NCBI Taxonomy" id="300"/>
    <lineage>
        <taxon>Bacteria</taxon>
        <taxon>Pseudomonadati</taxon>
        <taxon>Pseudomonadota</taxon>
        <taxon>Gammaproteobacteria</taxon>
        <taxon>Pseudomonadales</taxon>
        <taxon>Pseudomonadaceae</taxon>
        <taxon>Ectopseudomonas</taxon>
    </lineage>
</organism>
<gene>
    <name evidence="2" type="ORF">NCTC10899_03426</name>
</gene>
<dbReference type="GO" id="GO:0016740">
    <property type="term" value="F:transferase activity"/>
    <property type="evidence" value="ECO:0007669"/>
    <property type="project" value="UniProtKB-KW"/>
</dbReference>
<dbReference type="Proteomes" id="UP000254260">
    <property type="component" value="Unassembled WGS sequence"/>
</dbReference>